<evidence type="ECO:0000313" key="3">
    <source>
        <dbReference type="WBParaSite" id="jg3358.1"/>
    </source>
</evidence>
<keyword evidence="1" id="KW-0812">Transmembrane</keyword>
<feature type="transmembrane region" description="Helical" evidence="1">
    <location>
        <begin position="83"/>
        <end position="104"/>
    </location>
</feature>
<name>A0A915E7F0_9BILA</name>
<dbReference type="Proteomes" id="UP000887574">
    <property type="component" value="Unplaced"/>
</dbReference>
<keyword evidence="1" id="KW-1133">Transmembrane helix</keyword>
<evidence type="ECO:0000256" key="1">
    <source>
        <dbReference type="SAM" id="Phobius"/>
    </source>
</evidence>
<feature type="transmembrane region" description="Helical" evidence="1">
    <location>
        <begin position="253"/>
        <end position="276"/>
    </location>
</feature>
<accession>A0A915E7F0</accession>
<evidence type="ECO:0000313" key="2">
    <source>
        <dbReference type="Proteomes" id="UP000887574"/>
    </source>
</evidence>
<feature type="transmembrane region" description="Helical" evidence="1">
    <location>
        <begin position="288"/>
        <end position="311"/>
    </location>
</feature>
<proteinExistence type="predicted"/>
<feature type="transmembrane region" description="Helical" evidence="1">
    <location>
        <begin position="116"/>
        <end position="138"/>
    </location>
</feature>
<feature type="transmembrane region" description="Helical" evidence="1">
    <location>
        <begin position="150"/>
        <end position="174"/>
    </location>
</feature>
<reference evidence="3" key="1">
    <citation type="submission" date="2022-11" db="UniProtKB">
        <authorList>
            <consortium name="WormBaseParasite"/>
        </authorList>
    </citation>
    <scope>IDENTIFICATION</scope>
</reference>
<sequence length="340" mass="39256">MYKGKPPISGGKVDYKAFAHQITTGAQEELNAKILPFHTETYYPHPNGALFVLPRRIQTSLRLHQHHSRRCAVGKTQTYDKKCYSIVLTTIYYILYVPCIISIYRHMNNPCYKLLFFISFVDCSVLWILGFAHSWFAITGAVFCSYPNLIYIFGCYLSFTWACETSSQFCLVINRCVAMHSPQLENSIFGGHRIYVWLTAFNSIGLLWFFFFKPSLFTGIHSSWFFNPYIGYKEDLAGDYVITGVHAAWDASFAMLLQVFILSILNFFATVTYVSMNYIDPSEFVIQFAQFCWLHIHGLPPVIFLFFNYTIRKDAKQIIRKSFSKGSEKNCTNQLCITAM</sequence>
<dbReference type="SUPFAM" id="SSF81321">
    <property type="entry name" value="Family A G protein-coupled receptor-like"/>
    <property type="match status" value="1"/>
</dbReference>
<feature type="transmembrane region" description="Helical" evidence="1">
    <location>
        <begin position="194"/>
        <end position="212"/>
    </location>
</feature>
<dbReference type="InterPro" id="IPR019425">
    <property type="entry name" value="7TM_GPCR_serpentine_rcpt_Srt"/>
</dbReference>
<dbReference type="Pfam" id="PF10321">
    <property type="entry name" value="7TM_GPCR_Srt"/>
    <property type="match status" value="2"/>
</dbReference>
<dbReference type="PANTHER" id="PTHR23021:SF11">
    <property type="entry name" value="SERPENTINE RECEPTOR, CLASS T"/>
    <property type="match status" value="1"/>
</dbReference>
<keyword evidence="1" id="KW-0472">Membrane</keyword>
<organism evidence="2 3">
    <name type="scientific">Ditylenchus dipsaci</name>
    <dbReference type="NCBI Taxonomy" id="166011"/>
    <lineage>
        <taxon>Eukaryota</taxon>
        <taxon>Metazoa</taxon>
        <taxon>Ecdysozoa</taxon>
        <taxon>Nematoda</taxon>
        <taxon>Chromadorea</taxon>
        <taxon>Rhabditida</taxon>
        <taxon>Tylenchina</taxon>
        <taxon>Tylenchomorpha</taxon>
        <taxon>Sphaerularioidea</taxon>
        <taxon>Anguinidae</taxon>
        <taxon>Anguininae</taxon>
        <taxon>Ditylenchus</taxon>
    </lineage>
</organism>
<dbReference type="AlphaFoldDB" id="A0A915E7F0"/>
<keyword evidence="2" id="KW-1185">Reference proteome</keyword>
<dbReference type="PANTHER" id="PTHR23021">
    <property type="entry name" value="SERPENTINE RECEPTOR, CLASS T"/>
    <property type="match status" value="1"/>
</dbReference>
<dbReference type="WBParaSite" id="jg3358.1">
    <property type="protein sequence ID" value="jg3358.1"/>
    <property type="gene ID" value="jg3358"/>
</dbReference>
<protein>
    <submittedName>
        <fullName evidence="3">Uncharacterized protein</fullName>
    </submittedName>
</protein>